<evidence type="ECO:0000313" key="4">
    <source>
        <dbReference type="Proteomes" id="UP000268084"/>
    </source>
</evidence>
<accession>A0A3G8ZQ76</accession>
<evidence type="ECO:0000259" key="2">
    <source>
        <dbReference type="Pfam" id="PF03795"/>
    </source>
</evidence>
<dbReference type="Proteomes" id="UP000268084">
    <property type="component" value="Chromosome"/>
</dbReference>
<feature type="domain" description="YCII-related" evidence="2">
    <location>
        <begin position="1"/>
        <end position="115"/>
    </location>
</feature>
<sequence length="118" mass="12706">MRYLMLVCQDTADSTTPPTQADRAGAPDVGQWWHAAHEAGTHVMGDRLRPAAEAMTVRIRSGELVVKRGPLTEAGGLLTGFDVLECESAEQAIEIASGHAMAHVGVIELREMWPLTGE</sequence>
<reference evidence="3 4" key="2">
    <citation type="submission" date="2018-12" db="EMBL/GenBank/DDBJ databases">
        <title>Nakamurella antarcticus sp. nov., isolated from Antarctica South Shetland Islands soil.</title>
        <authorList>
            <person name="Peng F."/>
        </authorList>
    </citation>
    <scope>NUCLEOTIDE SEQUENCE [LARGE SCALE GENOMIC DNA]</scope>
    <source>
        <strain evidence="3 4">S14-144</strain>
    </source>
</reference>
<dbReference type="Pfam" id="PF03795">
    <property type="entry name" value="YCII"/>
    <property type="match status" value="1"/>
</dbReference>
<dbReference type="SUPFAM" id="SSF54909">
    <property type="entry name" value="Dimeric alpha+beta barrel"/>
    <property type="match status" value="1"/>
</dbReference>
<name>A0A3G8ZQ76_9ACTN</name>
<gene>
    <name evidence="3" type="ORF">EH165_00460</name>
</gene>
<dbReference type="PANTHER" id="PTHR35174:SF3">
    <property type="entry name" value="BLL7171 PROTEIN"/>
    <property type="match status" value="1"/>
</dbReference>
<reference evidence="3 4" key="1">
    <citation type="submission" date="2018-11" db="EMBL/GenBank/DDBJ databases">
        <authorList>
            <person name="Da X."/>
        </authorList>
    </citation>
    <scope>NUCLEOTIDE SEQUENCE [LARGE SCALE GENOMIC DNA]</scope>
    <source>
        <strain evidence="3 4">S14-144</strain>
    </source>
</reference>
<dbReference type="Gene3D" id="3.30.70.1060">
    <property type="entry name" value="Dimeric alpha+beta barrel"/>
    <property type="match status" value="1"/>
</dbReference>
<dbReference type="KEGG" id="nak:EH165_00460"/>
<evidence type="ECO:0000256" key="1">
    <source>
        <dbReference type="ARBA" id="ARBA00007689"/>
    </source>
</evidence>
<protein>
    <recommendedName>
        <fullName evidence="2">YCII-related domain-containing protein</fullName>
    </recommendedName>
</protein>
<dbReference type="RefSeq" id="WP_124800202.1">
    <property type="nucleotide sequence ID" value="NZ_CP034170.1"/>
</dbReference>
<evidence type="ECO:0000313" key="3">
    <source>
        <dbReference type="EMBL" id="AZI59298.1"/>
    </source>
</evidence>
<dbReference type="PANTHER" id="PTHR35174">
    <property type="entry name" value="BLL7171 PROTEIN-RELATED"/>
    <property type="match status" value="1"/>
</dbReference>
<dbReference type="EMBL" id="CP034170">
    <property type="protein sequence ID" value="AZI59298.1"/>
    <property type="molecule type" value="Genomic_DNA"/>
</dbReference>
<dbReference type="OrthoDB" id="668782at2"/>
<organism evidence="3 4">
    <name type="scientific">Nakamurella antarctica</name>
    <dbReference type="NCBI Taxonomy" id="1902245"/>
    <lineage>
        <taxon>Bacteria</taxon>
        <taxon>Bacillati</taxon>
        <taxon>Actinomycetota</taxon>
        <taxon>Actinomycetes</taxon>
        <taxon>Nakamurellales</taxon>
        <taxon>Nakamurellaceae</taxon>
        <taxon>Nakamurella</taxon>
    </lineage>
</organism>
<dbReference type="InterPro" id="IPR011008">
    <property type="entry name" value="Dimeric_a/b-barrel"/>
</dbReference>
<comment type="similarity">
    <text evidence="1">Belongs to the YciI family.</text>
</comment>
<keyword evidence="4" id="KW-1185">Reference proteome</keyword>
<proteinExistence type="inferred from homology"/>
<dbReference type="InterPro" id="IPR005545">
    <property type="entry name" value="YCII"/>
</dbReference>
<dbReference type="AlphaFoldDB" id="A0A3G8ZQ76"/>